<keyword evidence="1" id="KW-0238">DNA-binding</keyword>
<dbReference type="Proteomes" id="UP001596086">
    <property type="component" value="Unassembled WGS sequence"/>
</dbReference>
<reference evidence="2" key="1">
    <citation type="journal article" date="2019" name="Int. J. Syst. Evol. Microbiol.">
        <title>The Global Catalogue of Microorganisms (GCM) 10K type strain sequencing project: providing services to taxonomists for standard genome sequencing and annotation.</title>
        <authorList>
            <consortium name="The Broad Institute Genomics Platform"/>
            <consortium name="The Broad Institute Genome Sequencing Center for Infectious Disease"/>
            <person name="Wu L."/>
            <person name="Ma J."/>
        </authorList>
    </citation>
    <scope>NUCLEOTIDE SEQUENCE [LARGE SCALE GENOMIC DNA]</scope>
    <source>
        <strain evidence="2">CGMCC 4.5798</strain>
    </source>
</reference>
<proteinExistence type="predicted"/>
<dbReference type="GO" id="GO:0003677">
    <property type="term" value="F:DNA binding"/>
    <property type="evidence" value="ECO:0007669"/>
    <property type="project" value="UniProtKB-KW"/>
</dbReference>
<comment type="caution">
    <text evidence="1">The sequence shown here is derived from an EMBL/GenBank/DDBJ whole genome shotgun (WGS) entry which is preliminary data.</text>
</comment>
<dbReference type="EMBL" id="JBHSMZ010000005">
    <property type="protein sequence ID" value="MFC5548641.1"/>
    <property type="molecule type" value="Genomic_DNA"/>
</dbReference>
<organism evidence="1 2">
    <name type="scientific">Massilia aerilata</name>
    <dbReference type="NCBI Taxonomy" id="453817"/>
    <lineage>
        <taxon>Bacteria</taxon>
        <taxon>Pseudomonadati</taxon>
        <taxon>Pseudomonadota</taxon>
        <taxon>Betaproteobacteria</taxon>
        <taxon>Burkholderiales</taxon>
        <taxon>Oxalobacteraceae</taxon>
        <taxon>Telluria group</taxon>
        <taxon>Massilia</taxon>
    </lineage>
</organism>
<protein>
    <submittedName>
        <fullName evidence="1">DNA-binding protein</fullName>
    </submittedName>
</protein>
<name>A0ABW0RUY0_9BURK</name>
<accession>A0ABW0RUY0</accession>
<dbReference type="RefSeq" id="WP_379769651.1">
    <property type="nucleotide sequence ID" value="NZ_JBHSMZ010000005.1"/>
</dbReference>
<dbReference type="Gene3D" id="1.20.120.330">
    <property type="entry name" value="Nucleotidyltransferases domain 2"/>
    <property type="match status" value="1"/>
</dbReference>
<evidence type="ECO:0000313" key="2">
    <source>
        <dbReference type="Proteomes" id="UP001596086"/>
    </source>
</evidence>
<sequence length="146" mass="15951">MSLQNLLEIGSLDEARPDRADIQRLLAAAERNLDDAGVTAISNENRFDAAYKCVMQCAIAGLLANGYRTSTSKPGHHQTAIQSLPVSIGLDKSTVVQLDDLRELRNCDDYEGVPVSAAALEDAQKQAGALLDHFRSWLREHHPELA</sequence>
<keyword evidence="2" id="KW-1185">Reference proteome</keyword>
<evidence type="ECO:0000313" key="1">
    <source>
        <dbReference type="EMBL" id="MFC5548641.1"/>
    </source>
</evidence>
<gene>
    <name evidence="1" type="ORF">ACFPO9_08970</name>
</gene>